<evidence type="ECO:0000259" key="13">
    <source>
        <dbReference type="PROSITE" id="PS50112"/>
    </source>
</evidence>
<dbReference type="PROSITE" id="PS50112">
    <property type="entry name" value="PAS"/>
    <property type="match status" value="1"/>
</dbReference>
<reference evidence="15 16" key="1">
    <citation type="submission" date="2023-09" db="EMBL/GenBank/DDBJ databases">
        <authorList>
            <person name="Rey-Velasco X."/>
        </authorList>
    </citation>
    <scope>NUCLEOTIDE SEQUENCE [LARGE SCALE GENOMIC DNA]</scope>
    <source>
        <strain evidence="15 16">W409</strain>
    </source>
</reference>
<protein>
    <recommendedName>
        <fullName evidence="11">HTH-type transcriptional regulatory protein TyrR</fullName>
    </recommendedName>
</protein>
<dbReference type="SUPFAM" id="SSF55785">
    <property type="entry name" value="PYP-like sensor domain (PAS domain)"/>
    <property type="match status" value="1"/>
</dbReference>
<comment type="subcellular location">
    <subcellularLocation>
        <location evidence="1">Cytoplasm</location>
    </subcellularLocation>
</comment>
<dbReference type="Gene3D" id="1.10.10.60">
    <property type="entry name" value="Homeodomain-like"/>
    <property type="match status" value="1"/>
</dbReference>
<dbReference type="InterPro" id="IPR025944">
    <property type="entry name" value="Sigma_54_int_dom_CS"/>
</dbReference>
<dbReference type="AlphaFoldDB" id="A0AAW8R494"/>
<dbReference type="GO" id="GO:0003677">
    <property type="term" value="F:DNA binding"/>
    <property type="evidence" value="ECO:0007669"/>
    <property type="project" value="UniProtKB-KW"/>
</dbReference>
<dbReference type="InterPro" id="IPR027417">
    <property type="entry name" value="P-loop_NTPase"/>
</dbReference>
<dbReference type="Proteomes" id="UP001249020">
    <property type="component" value="Unassembled WGS sequence"/>
</dbReference>
<evidence type="ECO:0000259" key="14">
    <source>
        <dbReference type="PROSITE" id="PS51671"/>
    </source>
</evidence>
<dbReference type="InterPro" id="IPR002912">
    <property type="entry name" value="ACT_dom"/>
</dbReference>
<keyword evidence="8" id="KW-0238">DNA-binding</keyword>
<evidence type="ECO:0000256" key="5">
    <source>
        <dbReference type="ARBA" id="ARBA00022797"/>
    </source>
</evidence>
<dbReference type="SUPFAM" id="SSF46689">
    <property type="entry name" value="Homeodomain-like"/>
    <property type="match status" value="1"/>
</dbReference>
<dbReference type="PROSITE" id="PS00688">
    <property type="entry name" value="SIGMA54_INTERACT_3"/>
    <property type="match status" value="1"/>
</dbReference>
<organism evidence="15 16">
    <name type="scientific">Brumicola blandensis</name>
    <dbReference type="NCBI Taxonomy" id="3075611"/>
    <lineage>
        <taxon>Bacteria</taxon>
        <taxon>Pseudomonadati</taxon>
        <taxon>Pseudomonadota</taxon>
        <taxon>Gammaproteobacteria</taxon>
        <taxon>Alteromonadales</taxon>
        <taxon>Alteromonadaceae</taxon>
        <taxon>Brumicola</taxon>
    </lineage>
</organism>
<dbReference type="GO" id="GO:0005737">
    <property type="term" value="C:cytoplasm"/>
    <property type="evidence" value="ECO:0007669"/>
    <property type="project" value="UniProtKB-SubCell"/>
</dbReference>
<dbReference type="SMART" id="SM00382">
    <property type="entry name" value="AAA"/>
    <property type="match status" value="1"/>
</dbReference>
<evidence type="ECO:0000256" key="6">
    <source>
        <dbReference type="ARBA" id="ARBA00022840"/>
    </source>
</evidence>
<dbReference type="PROSITE" id="PS50045">
    <property type="entry name" value="SIGMA54_INTERACT_4"/>
    <property type="match status" value="1"/>
</dbReference>
<keyword evidence="3" id="KW-0678">Repressor</keyword>
<keyword evidence="4" id="KW-0547">Nucleotide-binding</keyword>
<keyword evidence="10" id="KW-0804">Transcription</keyword>
<keyword evidence="5" id="KW-0058">Aromatic hydrocarbons catabolism</keyword>
<name>A0AAW8R494_9ALTE</name>
<feature type="domain" description="ACT" evidence="14">
    <location>
        <begin position="2"/>
        <end position="72"/>
    </location>
</feature>
<dbReference type="SUPFAM" id="SSF52540">
    <property type="entry name" value="P-loop containing nucleoside triphosphate hydrolases"/>
    <property type="match status" value="1"/>
</dbReference>
<dbReference type="InterPro" id="IPR002078">
    <property type="entry name" value="Sigma_54_int"/>
</dbReference>
<evidence type="ECO:0000256" key="1">
    <source>
        <dbReference type="ARBA" id="ARBA00004496"/>
    </source>
</evidence>
<sequence length="517" mass="58189">MRLEINCQDRLGITQDVLDILTEYDIDLRGIEIDETGKIFLDFPTIEFENFQHLMPKIRRIEGIDDVKTTPFMPIQRERNQLRALLQTLPDPCFSTDTNGKIILFNDAVASGLELSPEEILQLNIDEVLSGFAITKWLDSKEIYAQTQRVKFIEQDYIADILPVDVPDNDKTVLAGAVVILKSESRLGQQITMFNKSASNSFDSFQASSTAMRKVIRDAKRMAELDGNMLIYGEAGTGKQRIARACHDSSPRSDQGFFALNCASLPDDVAETELFGIDQGQFTGSETKVGLIEKASGGTLVLDEISEMSQQLQSKLLRVIEDGCYRRSGQNHSIPVDLRIICTTGKDLSECVELGTFREDLFYRLNVLAMVVPPLRERKADIIPLAENIVRSHSNKLGIRSPKLSKSCVEYLQAYPWPGNVRQLENALYRAIALMDGNEITKEAIQLPSCSTTVNYIDENFEGTLEHEVKKFEKELLKRLYPSYPSTRQLARKLGLSHTAIANKLREYGISKATVKY</sequence>
<dbReference type="PROSITE" id="PS00676">
    <property type="entry name" value="SIGMA54_INTERACT_2"/>
    <property type="match status" value="1"/>
</dbReference>
<dbReference type="PROSITE" id="PS51671">
    <property type="entry name" value="ACT"/>
    <property type="match status" value="1"/>
</dbReference>
<dbReference type="Pfam" id="PF18024">
    <property type="entry name" value="HTH_50"/>
    <property type="match status" value="1"/>
</dbReference>
<dbReference type="Pfam" id="PF25601">
    <property type="entry name" value="AAA_lid_14"/>
    <property type="match status" value="1"/>
</dbReference>
<accession>A0AAW8R494</accession>
<evidence type="ECO:0000256" key="11">
    <source>
        <dbReference type="ARBA" id="ARBA00029500"/>
    </source>
</evidence>
<keyword evidence="16" id="KW-1185">Reference proteome</keyword>
<dbReference type="InterPro" id="IPR000014">
    <property type="entry name" value="PAS"/>
</dbReference>
<evidence type="ECO:0000256" key="10">
    <source>
        <dbReference type="ARBA" id="ARBA00023163"/>
    </source>
</evidence>
<dbReference type="Pfam" id="PF00158">
    <property type="entry name" value="Sigma54_activat"/>
    <property type="match status" value="1"/>
</dbReference>
<dbReference type="InterPro" id="IPR045865">
    <property type="entry name" value="ACT-like_dom_sf"/>
</dbReference>
<proteinExistence type="predicted"/>
<dbReference type="InterPro" id="IPR035965">
    <property type="entry name" value="PAS-like_dom_sf"/>
</dbReference>
<feature type="domain" description="Sigma-54 factor interaction" evidence="12">
    <location>
        <begin position="205"/>
        <end position="433"/>
    </location>
</feature>
<dbReference type="GO" id="GO:0005524">
    <property type="term" value="F:ATP binding"/>
    <property type="evidence" value="ECO:0007669"/>
    <property type="project" value="UniProtKB-KW"/>
</dbReference>
<dbReference type="NCBIfam" id="TIGR04381">
    <property type="entry name" value="HTH_TypR"/>
    <property type="match status" value="1"/>
</dbReference>
<evidence type="ECO:0000256" key="4">
    <source>
        <dbReference type="ARBA" id="ARBA00022741"/>
    </source>
</evidence>
<evidence type="ECO:0000256" key="9">
    <source>
        <dbReference type="ARBA" id="ARBA00023159"/>
    </source>
</evidence>
<dbReference type="Gene3D" id="3.30.70.260">
    <property type="match status" value="1"/>
</dbReference>
<dbReference type="Gene3D" id="1.10.8.60">
    <property type="match status" value="1"/>
</dbReference>
<dbReference type="Gene3D" id="3.30.450.20">
    <property type="entry name" value="PAS domain"/>
    <property type="match status" value="1"/>
</dbReference>
<dbReference type="InterPro" id="IPR009057">
    <property type="entry name" value="Homeodomain-like_sf"/>
</dbReference>
<dbReference type="FunFam" id="3.40.50.300:FF:000006">
    <property type="entry name" value="DNA-binding transcriptional regulator NtrC"/>
    <property type="match status" value="1"/>
</dbReference>
<evidence type="ECO:0000256" key="7">
    <source>
        <dbReference type="ARBA" id="ARBA00023015"/>
    </source>
</evidence>
<keyword evidence="7" id="KW-0805">Transcription regulation</keyword>
<dbReference type="CDD" id="cd04877">
    <property type="entry name" value="ACT_TyrR"/>
    <property type="match status" value="1"/>
</dbReference>
<evidence type="ECO:0000313" key="16">
    <source>
        <dbReference type="Proteomes" id="UP001249020"/>
    </source>
</evidence>
<dbReference type="InterPro" id="IPR003593">
    <property type="entry name" value="AAA+_ATPase"/>
</dbReference>
<dbReference type="RefSeq" id="WP_311361665.1">
    <property type="nucleotide sequence ID" value="NZ_JAVRIE010000003.1"/>
</dbReference>
<keyword evidence="2" id="KW-0963">Cytoplasm</keyword>
<feature type="domain" description="PAS" evidence="13">
    <location>
        <begin position="78"/>
        <end position="121"/>
    </location>
</feature>
<dbReference type="CDD" id="cd00009">
    <property type="entry name" value="AAA"/>
    <property type="match status" value="1"/>
</dbReference>
<dbReference type="SMART" id="SM00091">
    <property type="entry name" value="PAS"/>
    <property type="match status" value="1"/>
</dbReference>
<evidence type="ECO:0000256" key="3">
    <source>
        <dbReference type="ARBA" id="ARBA00022491"/>
    </source>
</evidence>
<dbReference type="Gene3D" id="3.40.50.300">
    <property type="entry name" value="P-loop containing nucleotide triphosphate hydrolases"/>
    <property type="match status" value="1"/>
</dbReference>
<evidence type="ECO:0000256" key="8">
    <source>
        <dbReference type="ARBA" id="ARBA00023125"/>
    </source>
</evidence>
<dbReference type="NCBIfam" id="NF008085">
    <property type="entry name" value="PRK10820.1"/>
    <property type="match status" value="1"/>
</dbReference>
<evidence type="ECO:0000313" key="15">
    <source>
        <dbReference type="EMBL" id="MDT0582895.1"/>
    </source>
</evidence>
<dbReference type="EMBL" id="JAVRIE010000003">
    <property type="protein sequence ID" value="MDT0582895.1"/>
    <property type="molecule type" value="Genomic_DNA"/>
</dbReference>
<dbReference type="InterPro" id="IPR030828">
    <property type="entry name" value="HTH_TyrR"/>
</dbReference>
<comment type="caution">
    <text evidence="15">The sequence shown here is derived from an EMBL/GenBank/DDBJ whole genome shotgun (WGS) entry which is preliminary data.</text>
</comment>
<dbReference type="PANTHER" id="PTHR32071">
    <property type="entry name" value="TRANSCRIPTIONAL REGULATORY PROTEIN"/>
    <property type="match status" value="1"/>
</dbReference>
<dbReference type="PANTHER" id="PTHR32071:SF3">
    <property type="entry name" value="HTH-TYPE TRANSCRIPTIONAL REGULATORY PROTEIN TYRR"/>
    <property type="match status" value="1"/>
</dbReference>
<dbReference type="SUPFAM" id="SSF55021">
    <property type="entry name" value="ACT-like"/>
    <property type="match status" value="1"/>
</dbReference>
<evidence type="ECO:0000259" key="12">
    <source>
        <dbReference type="PROSITE" id="PS50045"/>
    </source>
</evidence>
<dbReference type="Pfam" id="PF01842">
    <property type="entry name" value="ACT"/>
    <property type="match status" value="1"/>
</dbReference>
<evidence type="ECO:0000256" key="2">
    <source>
        <dbReference type="ARBA" id="ARBA00022490"/>
    </source>
</evidence>
<dbReference type="GO" id="GO:0006355">
    <property type="term" value="P:regulation of DNA-templated transcription"/>
    <property type="evidence" value="ECO:0007669"/>
    <property type="project" value="InterPro"/>
</dbReference>
<dbReference type="InterPro" id="IPR058031">
    <property type="entry name" value="AAA_lid_NorR"/>
</dbReference>
<dbReference type="InterPro" id="IPR013767">
    <property type="entry name" value="PAS_fold"/>
</dbReference>
<keyword evidence="6" id="KW-0067">ATP-binding</keyword>
<gene>
    <name evidence="15" type="primary">tyrR</name>
    <name evidence="15" type="ORF">RM544_10110</name>
</gene>
<dbReference type="Pfam" id="PF00989">
    <property type="entry name" value="PAS"/>
    <property type="match status" value="1"/>
</dbReference>
<keyword evidence="9" id="KW-0010">Activator</keyword>
<dbReference type="InterPro" id="IPR025943">
    <property type="entry name" value="Sigma_54_int_dom_ATP-bd_2"/>
</dbReference>
<dbReference type="CDD" id="cd00130">
    <property type="entry name" value="PAS"/>
    <property type="match status" value="1"/>
</dbReference>